<feature type="signal peptide" evidence="2">
    <location>
        <begin position="1"/>
        <end position="19"/>
    </location>
</feature>
<gene>
    <name evidence="4" type="ORF">CR165_01505</name>
</gene>
<dbReference type="AlphaFoldDB" id="A0A2U1VAQ0"/>
<evidence type="ECO:0000256" key="2">
    <source>
        <dbReference type="SAM" id="SignalP"/>
    </source>
</evidence>
<accession>A0A2U1VAQ0</accession>
<dbReference type="Proteomes" id="UP000245048">
    <property type="component" value="Unassembled WGS sequence"/>
</dbReference>
<feature type="chain" id="PRO_5015643764" description="Alpha/beta hydrolase fold-3 domain-containing protein" evidence="2">
    <location>
        <begin position="20"/>
        <end position="282"/>
    </location>
</feature>
<organism evidence="4 5">
    <name type="scientific">Teichococcus aestuarii</name>
    <dbReference type="NCBI Taxonomy" id="568898"/>
    <lineage>
        <taxon>Bacteria</taxon>
        <taxon>Pseudomonadati</taxon>
        <taxon>Pseudomonadota</taxon>
        <taxon>Alphaproteobacteria</taxon>
        <taxon>Acetobacterales</taxon>
        <taxon>Roseomonadaceae</taxon>
        <taxon>Roseomonas</taxon>
    </lineage>
</organism>
<keyword evidence="5" id="KW-1185">Reference proteome</keyword>
<evidence type="ECO:0000259" key="3">
    <source>
        <dbReference type="Pfam" id="PF07859"/>
    </source>
</evidence>
<dbReference type="InterPro" id="IPR050300">
    <property type="entry name" value="GDXG_lipolytic_enzyme"/>
</dbReference>
<protein>
    <recommendedName>
        <fullName evidence="3">Alpha/beta hydrolase fold-3 domain-containing protein</fullName>
    </recommendedName>
</protein>
<comment type="caution">
    <text evidence="4">The sequence shown here is derived from an EMBL/GenBank/DDBJ whole genome shotgun (WGS) entry which is preliminary data.</text>
</comment>
<keyword evidence="2" id="KW-0732">Signal</keyword>
<dbReference type="OrthoDB" id="9771666at2"/>
<keyword evidence="1" id="KW-0378">Hydrolase</keyword>
<dbReference type="InterPro" id="IPR013094">
    <property type="entry name" value="AB_hydrolase_3"/>
</dbReference>
<name>A0A2U1VAQ0_9PROT</name>
<dbReference type="PANTHER" id="PTHR48081">
    <property type="entry name" value="AB HYDROLASE SUPERFAMILY PROTEIN C4A8.06C"/>
    <property type="match status" value="1"/>
</dbReference>
<proteinExistence type="predicted"/>
<evidence type="ECO:0000313" key="5">
    <source>
        <dbReference type="Proteomes" id="UP000245048"/>
    </source>
</evidence>
<reference evidence="5" key="1">
    <citation type="submission" date="2017-10" db="EMBL/GenBank/DDBJ databases">
        <authorList>
            <person name="Toshchakov S.V."/>
            <person name="Goeva M.A."/>
        </authorList>
    </citation>
    <scope>NUCLEOTIDE SEQUENCE [LARGE SCALE GENOMIC DNA]</scope>
    <source>
        <strain evidence="5">JR1/69-1-13</strain>
    </source>
</reference>
<dbReference type="PANTHER" id="PTHR48081:SF9">
    <property type="entry name" value="CARBOXYLESTERASE"/>
    <property type="match status" value="1"/>
</dbReference>
<dbReference type="GO" id="GO:0016787">
    <property type="term" value="F:hydrolase activity"/>
    <property type="evidence" value="ECO:0007669"/>
    <property type="project" value="UniProtKB-KW"/>
</dbReference>
<evidence type="ECO:0000256" key="1">
    <source>
        <dbReference type="ARBA" id="ARBA00022801"/>
    </source>
</evidence>
<dbReference type="Gene3D" id="3.40.50.1820">
    <property type="entry name" value="alpha/beta hydrolase"/>
    <property type="match status" value="1"/>
</dbReference>
<sequence>MAPLLALPGAAALAGCSPAALVNALVPSGGFTRRRDIASGSLPRQRLDLYEPAEPAPGAPLVVFFYGGGFRSGAKADYVFVAEALAGLGCPVAIPDYRLMPEGPWPLFLEDGAAAVAWLRQAPAAAGRRLVLMGHSAGAFIAIALATDPRWLGPDGREALAGAIGLAGPYDFQPDSPLLRAAFAAAPGGRATAAPAAEAALRGAPPLLLLHGLADDTVSPDRSRELAARPGARARLVLYPGLGHVGIVGALARPVRGLGLAGAPVLEDVAGFLAPLGARPAG</sequence>
<evidence type="ECO:0000313" key="4">
    <source>
        <dbReference type="EMBL" id="PWC30895.1"/>
    </source>
</evidence>
<dbReference type="InterPro" id="IPR029058">
    <property type="entry name" value="AB_hydrolase_fold"/>
</dbReference>
<feature type="domain" description="Alpha/beta hydrolase fold-3" evidence="3">
    <location>
        <begin position="62"/>
        <end position="172"/>
    </location>
</feature>
<dbReference type="Pfam" id="PF07859">
    <property type="entry name" value="Abhydrolase_3"/>
    <property type="match status" value="1"/>
</dbReference>
<dbReference type="SUPFAM" id="SSF53474">
    <property type="entry name" value="alpha/beta-Hydrolases"/>
    <property type="match status" value="1"/>
</dbReference>
<dbReference type="EMBL" id="PDOA01000001">
    <property type="protein sequence ID" value="PWC30895.1"/>
    <property type="molecule type" value="Genomic_DNA"/>
</dbReference>